<sequence>MVSRVLVPMDDSEMAREALEYALSEHPAAEITVLHVVGGPSPMMGAAASVALSEEFEENAREHANVVFDRAREIAEDYDREIDTELAFGNAARAIVEHAEGFDTVVIGTHSGSLSDRLFTGNVAEKVFRRCPVPVTTVR</sequence>
<dbReference type="EMBL" id="WUUU01000103">
    <property type="protein sequence ID" value="MXR21339.1"/>
    <property type="molecule type" value="Genomic_DNA"/>
</dbReference>
<dbReference type="PANTHER" id="PTHR46268">
    <property type="entry name" value="STRESS RESPONSE PROTEIN NHAX"/>
    <property type="match status" value="1"/>
</dbReference>
<feature type="domain" description="UspA" evidence="2">
    <location>
        <begin position="1"/>
        <end position="139"/>
    </location>
</feature>
<accession>A0A6B0SUX2</accession>
<reference evidence="3 4" key="1">
    <citation type="submission" date="2019-12" db="EMBL/GenBank/DDBJ databases">
        <title>Isolation and characterization of three novel carbon monoxide-oxidizing members of Halobacteria from salione crusts and soils.</title>
        <authorList>
            <person name="Myers M.R."/>
            <person name="King G.M."/>
        </authorList>
    </citation>
    <scope>NUCLEOTIDE SEQUENCE [LARGE SCALE GENOMIC DNA]</scope>
    <source>
        <strain evidence="3 4">PCN9</strain>
    </source>
</reference>
<dbReference type="OrthoDB" id="105697at2157"/>
<dbReference type="RefSeq" id="WP_159526822.1">
    <property type="nucleotide sequence ID" value="NZ_WUUU01000103.1"/>
</dbReference>
<dbReference type="CDD" id="cd00293">
    <property type="entry name" value="USP-like"/>
    <property type="match status" value="1"/>
</dbReference>
<proteinExistence type="inferred from homology"/>
<dbReference type="AlphaFoldDB" id="A0A6B0SUX2"/>
<evidence type="ECO:0000313" key="4">
    <source>
        <dbReference type="Proteomes" id="UP000471521"/>
    </source>
</evidence>
<evidence type="ECO:0000259" key="2">
    <source>
        <dbReference type="Pfam" id="PF00582"/>
    </source>
</evidence>
<gene>
    <name evidence="3" type="ORF">GRX66_12255</name>
</gene>
<dbReference type="Pfam" id="PF00582">
    <property type="entry name" value="Usp"/>
    <property type="match status" value="1"/>
</dbReference>
<dbReference type="InterPro" id="IPR006016">
    <property type="entry name" value="UspA"/>
</dbReference>
<dbReference type="Gene3D" id="3.40.50.620">
    <property type="entry name" value="HUPs"/>
    <property type="match status" value="1"/>
</dbReference>
<dbReference type="InterPro" id="IPR014729">
    <property type="entry name" value="Rossmann-like_a/b/a_fold"/>
</dbReference>
<keyword evidence="4" id="KW-1185">Reference proteome</keyword>
<organism evidence="3 4">
    <name type="scientific">Halobacterium bonnevillei</name>
    <dbReference type="NCBI Taxonomy" id="2692200"/>
    <lineage>
        <taxon>Archaea</taxon>
        <taxon>Methanobacteriati</taxon>
        <taxon>Methanobacteriota</taxon>
        <taxon>Stenosarchaea group</taxon>
        <taxon>Halobacteria</taxon>
        <taxon>Halobacteriales</taxon>
        <taxon>Halobacteriaceae</taxon>
        <taxon>Halobacterium</taxon>
    </lineage>
</organism>
<comment type="similarity">
    <text evidence="1">Belongs to the universal stress protein A family.</text>
</comment>
<comment type="caution">
    <text evidence="3">The sequence shown here is derived from an EMBL/GenBank/DDBJ whole genome shotgun (WGS) entry which is preliminary data.</text>
</comment>
<dbReference type="SUPFAM" id="SSF52402">
    <property type="entry name" value="Adenine nucleotide alpha hydrolases-like"/>
    <property type="match status" value="1"/>
</dbReference>
<name>A0A6B0SUX2_9EURY</name>
<evidence type="ECO:0000313" key="3">
    <source>
        <dbReference type="EMBL" id="MXR21339.1"/>
    </source>
</evidence>
<dbReference type="InterPro" id="IPR006015">
    <property type="entry name" value="Universal_stress_UspA"/>
</dbReference>
<dbReference type="PANTHER" id="PTHR46268:SF24">
    <property type="entry name" value="UNIVERSAL STRESS PROTEIN"/>
    <property type="match status" value="1"/>
</dbReference>
<dbReference type="PRINTS" id="PR01438">
    <property type="entry name" value="UNVRSLSTRESS"/>
</dbReference>
<dbReference type="Proteomes" id="UP000471521">
    <property type="component" value="Unassembled WGS sequence"/>
</dbReference>
<protein>
    <submittedName>
        <fullName evidence="3">Universal stress protein</fullName>
    </submittedName>
</protein>
<evidence type="ECO:0000256" key="1">
    <source>
        <dbReference type="ARBA" id="ARBA00008791"/>
    </source>
</evidence>